<evidence type="ECO:0000313" key="8">
    <source>
        <dbReference type="Proteomes" id="UP000275394"/>
    </source>
</evidence>
<keyword evidence="3 6" id="KW-0812">Transmembrane</keyword>
<evidence type="ECO:0000256" key="6">
    <source>
        <dbReference type="SAM" id="Phobius"/>
    </source>
</evidence>
<dbReference type="Pfam" id="PF01810">
    <property type="entry name" value="LysE"/>
    <property type="match status" value="1"/>
</dbReference>
<dbReference type="Proteomes" id="UP000275394">
    <property type="component" value="Unassembled WGS sequence"/>
</dbReference>
<dbReference type="GO" id="GO:0033228">
    <property type="term" value="P:cysteine export across plasma membrane"/>
    <property type="evidence" value="ECO:0007669"/>
    <property type="project" value="TreeGrafter"/>
</dbReference>
<proteinExistence type="predicted"/>
<dbReference type="InterPro" id="IPR001123">
    <property type="entry name" value="LeuE-type"/>
</dbReference>
<dbReference type="PANTHER" id="PTHR30086">
    <property type="entry name" value="ARGININE EXPORTER PROTEIN ARGO"/>
    <property type="match status" value="1"/>
</dbReference>
<organism evidence="7 8">
    <name type="scientific">Sinobacterium caligoides</name>
    <dbReference type="NCBI Taxonomy" id="933926"/>
    <lineage>
        <taxon>Bacteria</taxon>
        <taxon>Pseudomonadati</taxon>
        <taxon>Pseudomonadota</taxon>
        <taxon>Gammaproteobacteria</taxon>
        <taxon>Cellvibrionales</taxon>
        <taxon>Spongiibacteraceae</taxon>
        <taxon>Sinobacterium</taxon>
    </lineage>
</organism>
<feature type="transmembrane region" description="Helical" evidence="6">
    <location>
        <begin position="46"/>
        <end position="66"/>
    </location>
</feature>
<evidence type="ECO:0000256" key="1">
    <source>
        <dbReference type="ARBA" id="ARBA00004651"/>
    </source>
</evidence>
<dbReference type="OrthoDB" id="9812084at2"/>
<reference evidence="7 8" key="1">
    <citation type="submission" date="2018-11" db="EMBL/GenBank/DDBJ databases">
        <title>Genomic Encyclopedia of Type Strains, Phase IV (KMG-IV): sequencing the most valuable type-strain genomes for metagenomic binning, comparative biology and taxonomic classification.</title>
        <authorList>
            <person name="Goeker M."/>
        </authorList>
    </citation>
    <scope>NUCLEOTIDE SEQUENCE [LARGE SCALE GENOMIC DNA]</scope>
    <source>
        <strain evidence="7 8">DSM 100316</strain>
    </source>
</reference>
<feature type="transmembrane region" description="Helical" evidence="6">
    <location>
        <begin position="115"/>
        <end position="134"/>
    </location>
</feature>
<evidence type="ECO:0000256" key="2">
    <source>
        <dbReference type="ARBA" id="ARBA00022475"/>
    </source>
</evidence>
<accession>A0A3N2DGU6</accession>
<protein>
    <submittedName>
        <fullName evidence="7">Threonine/homoserine/homoserine lactone efflux protein</fullName>
    </submittedName>
</protein>
<name>A0A3N2DGU6_9GAMM</name>
<evidence type="ECO:0000256" key="3">
    <source>
        <dbReference type="ARBA" id="ARBA00022692"/>
    </source>
</evidence>
<dbReference type="PANTHER" id="PTHR30086:SF20">
    <property type="entry name" value="ARGININE EXPORTER PROTEIN ARGO-RELATED"/>
    <property type="match status" value="1"/>
</dbReference>
<dbReference type="AlphaFoldDB" id="A0A3N2DGU6"/>
<evidence type="ECO:0000256" key="5">
    <source>
        <dbReference type="ARBA" id="ARBA00023136"/>
    </source>
</evidence>
<keyword evidence="8" id="KW-1185">Reference proteome</keyword>
<sequence>MLTFASLTTLFAAATFSFVASIAPGINTLLLANSGANFGINRTLPLLLGCNIGLFIMLLLVTCGAGQLFEIYPWLNHVLLYLCTGYLLYLGYQLTFGSSAKADDEATTVKTPIGFLQGAFIQAINPGIWMLAVASMGFASQVGSGLSAGLIICTIVTLANLPAIGIWAVSGSSINKLLQCPRRQHQFNMVLSVLTLLTIPMLWLN</sequence>
<comment type="caution">
    <text evidence="7">The sequence shown here is derived from an EMBL/GenBank/DDBJ whole genome shotgun (WGS) entry which is preliminary data.</text>
</comment>
<gene>
    <name evidence="7" type="ORF">EDC56_3263</name>
</gene>
<keyword evidence="2" id="KW-1003">Cell membrane</keyword>
<feature type="transmembrane region" description="Helical" evidence="6">
    <location>
        <begin position="78"/>
        <end position="95"/>
    </location>
</feature>
<comment type="subcellular location">
    <subcellularLocation>
        <location evidence="1">Cell membrane</location>
        <topology evidence="1">Multi-pass membrane protein</topology>
    </subcellularLocation>
</comment>
<evidence type="ECO:0000256" key="4">
    <source>
        <dbReference type="ARBA" id="ARBA00022989"/>
    </source>
</evidence>
<keyword evidence="4 6" id="KW-1133">Transmembrane helix</keyword>
<evidence type="ECO:0000313" key="7">
    <source>
        <dbReference type="EMBL" id="ROR99023.1"/>
    </source>
</evidence>
<dbReference type="GO" id="GO:0005886">
    <property type="term" value="C:plasma membrane"/>
    <property type="evidence" value="ECO:0007669"/>
    <property type="project" value="UniProtKB-SubCell"/>
</dbReference>
<feature type="transmembrane region" description="Helical" evidence="6">
    <location>
        <begin position="146"/>
        <end position="167"/>
    </location>
</feature>
<keyword evidence="5 6" id="KW-0472">Membrane</keyword>
<feature type="transmembrane region" description="Helical" evidence="6">
    <location>
        <begin position="187"/>
        <end position="204"/>
    </location>
</feature>
<dbReference type="EMBL" id="RKHR01000006">
    <property type="protein sequence ID" value="ROR99023.1"/>
    <property type="molecule type" value="Genomic_DNA"/>
</dbReference>
<dbReference type="GO" id="GO:0015171">
    <property type="term" value="F:amino acid transmembrane transporter activity"/>
    <property type="evidence" value="ECO:0007669"/>
    <property type="project" value="TreeGrafter"/>
</dbReference>